<dbReference type="CDD" id="cd00207">
    <property type="entry name" value="fer2"/>
    <property type="match status" value="1"/>
</dbReference>
<dbReference type="InterPro" id="IPR006058">
    <property type="entry name" value="2Fe2S_fd_BS"/>
</dbReference>
<protein>
    <submittedName>
        <fullName evidence="10">Ferredoxin</fullName>
    </submittedName>
</protein>
<keyword evidence="4" id="KW-0479">Metal-binding</keyword>
<gene>
    <name evidence="10" type="ORF">Van01_10640</name>
</gene>
<evidence type="ECO:0000313" key="11">
    <source>
        <dbReference type="Proteomes" id="UP000647017"/>
    </source>
</evidence>
<dbReference type="SUPFAM" id="SSF52343">
    <property type="entry name" value="Ferredoxin reductase-like, C-terminal NADP-linked domain"/>
    <property type="match status" value="1"/>
</dbReference>
<dbReference type="InterPro" id="IPR001433">
    <property type="entry name" value="OxRdtase_FAD/NAD-bd"/>
</dbReference>
<evidence type="ECO:0000259" key="8">
    <source>
        <dbReference type="PROSITE" id="PS51085"/>
    </source>
</evidence>
<dbReference type="PANTHER" id="PTHR47354:SF1">
    <property type="entry name" value="CARNITINE MONOOXYGENASE REDUCTASE SUBUNIT"/>
    <property type="match status" value="1"/>
</dbReference>
<evidence type="ECO:0000256" key="4">
    <source>
        <dbReference type="ARBA" id="ARBA00022723"/>
    </source>
</evidence>
<dbReference type="InterPro" id="IPR039261">
    <property type="entry name" value="FNR_nucleotide-bd"/>
</dbReference>
<dbReference type="PANTHER" id="PTHR47354">
    <property type="entry name" value="NADH OXIDOREDUCTASE HCR"/>
    <property type="match status" value="1"/>
</dbReference>
<keyword evidence="5" id="KW-0560">Oxidoreductase</keyword>
<dbReference type="Gene3D" id="3.10.20.30">
    <property type="match status" value="1"/>
</dbReference>
<evidence type="ECO:0000256" key="7">
    <source>
        <dbReference type="ARBA" id="ARBA00023014"/>
    </source>
</evidence>
<evidence type="ECO:0000256" key="6">
    <source>
        <dbReference type="ARBA" id="ARBA00023004"/>
    </source>
</evidence>
<comment type="caution">
    <text evidence="10">The sequence shown here is derived from an EMBL/GenBank/DDBJ whole genome shotgun (WGS) entry which is preliminary data.</text>
</comment>
<organism evidence="10 11">
    <name type="scientific">Micromonospora andamanensis</name>
    <dbReference type="NCBI Taxonomy" id="1287068"/>
    <lineage>
        <taxon>Bacteria</taxon>
        <taxon>Bacillati</taxon>
        <taxon>Actinomycetota</taxon>
        <taxon>Actinomycetes</taxon>
        <taxon>Micromonosporales</taxon>
        <taxon>Micromonosporaceae</taxon>
        <taxon>Micromonospora</taxon>
    </lineage>
</organism>
<comment type="cofactor">
    <cofactor evidence="1">
        <name>FAD</name>
        <dbReference type="ChEBI" id="CHEBI:57692"/>
    </cofactor>
</comment>
<dbReference type="PROSITE" id="PS00197">
    <property type="entry name" value="2FE2S_FER_1"/>
    <property type="match status" value="1"/>
</dbReference>
<reference evidence="10 11" key="1">
    <citation type="submission" date="2021-01" db="EMBL/GenBank/DDBJ databases">
        <title>Whole genome shotgun sequence of Verrucosispora andamanensis NBRC 109075.</title>
        <authorList>
            <person name="Komaki H."/>
            <person name="Tamura T."/>
        </authorList>
    </citation>
    <scope>NUCLEOTIDE SEQUENCE [LARGE SCALE GENOMIC DNA]</scope>
    <source>
        <strain evidence="10 11">NBRC 109075</strain>
    </source>
</reference>
<evidence type="ECO:0000256" key="3">
    <source>
        <dbReference type="ARBA" id="ARBA00022714"/>
    </source>
</evidence>
<keyword evidence="2" id="KW-0285">Flavoprotein</keyword>
<keyword evidence="3" id="KW-0001">2Fe-2S</keyword>
<dbReference type="InterPro" id="IPR017938">
    <property type="entry name" value="Riboflavin_synthase-like_b-brl"/>
</dbReference>
<dbReference type="PRINTS" id="PR00409">
    <property type="entry name" value="PHDIOXRDTASE"/>
</dbReference>
<dbReference type="SUPFAM" id="SSF54292">
    <property type="entry name" value="2Fe-2S ferredoxin-like"/>
    <property type="match status" value="1"/>
</dbReference>
<dbReference type="Proteomes" id="UP000647017">
    <property type="component" value="Unassembled WGS sequence"/>
</dbReference>
<dbReference type="Gene3D" id="2.40.30.10">
    <property type="entry name" value="Translation factors"/>
    <property type="match status" value="1"/>
</dbReference>
<dbReference type="RefSeq" id="WP_239098864.1">
    <property type="nucleotide sequence ID" value="NZ_BOOZ01000004.1"/>
</dbReference>
<sequence>MTADDLDGAELVVADRDWAATGVAVLGLCRPGGGDLPAWSPGAHLDLELGPGLVRQYSLCGDPADRATLRVAVQLEPEGRGGSRQAHERLTPGATVRVRGPRNNFPLVAASRYLFVAGGIGITPIRPMVAAADAAGADWRLVYGGRSRATMAFADALREKYGDRVSLYPQDETGLLDLDELLGQPTDGLVYCCGPESLIAAVEQRCRTWPAGALHVERFTPLATADGVDSAVEVELTLSGRTLTVPPGTSILAAVEAAGVQVLSSCREGTCGTCETPVLDGVPEHRDSLLTEAERAVGDTMMICVSRAVTPRLTLEL</sequence>
<dbReference type="InterPro" id="IPR050415">
    <property type="entry name" value="MRET"/>
</dbReference>
<keyword evidence="6" id="KW-0408">Iron</keyword>
<evidence type="ECO:0000256" key="1">
    <source>
        <dbReference type="ARBA" id="ARBA00001974"/>
    </source>
</evidence>
<feature type="domain" description="2Fe-2S ferredoxin-type" evidence="8">
    <location>
        <begin position="232"/>
        <end position="317"/>
    </location>
</feature>
<accession>A0ABQ4HQD4</accession>
<dbReference type="InterPro" id="IPR012675">
    <property type="entry name" value="Beta-grasp_dom_sf"/>
</dbReference>
<dbReference type="SUPFAM" id="SSF63380">
    <property type="entry name" value="Riboflavin synthase domain-like"/>
    <property type="match status" value="1"/>
</dbReference>
<dbReference type="PROSITE" id="PS51085">
    <property type="entry name" value="2FE2S_FER_2"/>
    <property type="match status" value="1"/>
</dbReference>
<evidence type="ECO:0000313" key="10">
    <source>
        <dbReference type="EMBL" id="GIJ07850.1"/>
    </source>
</evidence>
<dbReference type="Pfam" id="PF00175">
    <property type="entry name" value="NAD_binding_1"/>
    <property type="match status" value="1"/>
</dbReference>
<dbReference type="CDD" id="cd06185">
    <property type="entry name" value="PDR_like"/>
    <property type="match status" value="1"/>
</dbReference>
<dbReference type="PROSITE" id="PS51384">
    <property type="entry name" value="FAD_FR"/>
    <property type="match status" value="1"/>
</dbReference>
<feature type="domain" description="FAD-binding FR-type" evidence="9">
    <location>
        <begin position="6"/>
        <end position="108"/>
    </location>
</feature>
<keyword evidence="7" id="KW-0411">Iron-sulfur</keyword>
<dbReference type="Gene3D" id="3.40.50.80">
    <property type="entry name" value="Nucleotide-binding domain of ferredoxin-NADP reductase (FNR) module"/>
    <property type="match status" value="1"/>
</dbReference>
<dbReference type="InterPro" id="IPR036010">
    <property type="entry name" value="2Fe-2S_ferredoxin-like_sf"/>
</dbReference>
<dbReference type="EMBL" id="BOOZ01000004">
    <property type="protein sequence ID" value="GIJ07850.1"/>
    <property type="molecule type" value="Genomic_DNA"/>
</dbReference>
<dbReference type="Pfam" id="PF00111">
    <property type="entry name" value="Fer2"/>
    <property type="match status" value="1"/>
</dbReference>
<keyword evidence="11" id="KW-1185">Reference proteome</keyword>
<proteinExistence type="predicted"/>
<dbReference type="InterPro" id="IPR001041">
    <property type="entry name" value="2Fe-2S_ferredoxin-type"/>
</dbReference>
<name>A0ABQ4HQD4_9ACTN</name>
<evidence type="ECO:0000259" key="9">
    <source>
        <dbReference type="PROSITE" id="PS51384"/>
    </source>
</evidence>
<dbReference type="InterPro" id="IPR017927">
    <property type="entry name" value="FAD-bd_FR_type"/>
</dbReference>
<evidence type="ECO:0000256" key="2">
    <source>
        <dbReference type="ARBA" id="ARBA00022630"/>
    </source>
</evidence>
<evidence type="ECO:0000256" key="5">
    <source>
        <dbReference type="ARBA" id="ARBA00023002"/>
    </source>
</evidence>